<keyword evidence="1 2" id="KW-0694">RNA-binding</keyword>
<protein>
    <submittedName>
        <fullName evidence="4">RRM 1 domain containing protein</fullName>
    </submittedName>
</protein>
<dbReference type="FunFam" id="3.30.70.330:FF:000022">
    <property type="entry name" value="APOBEC1 complementation factor isoform X1"/>
    <property type="match status" value="1"/>
</dbReference>
<evidence type="ECO:0000256" key="1">
    <source>
        <dbReference type="ARBA" id="ARBA00022884"/>
    </source>
</evidence>
<evidence type="ECO:0000313" key="4">
    <source>
        <dbReference type="EMBL" id="RZC38137.1"/>
    </source>
</evidence>
<evidence type="ECO:0000313" key="5">
    <source>
        <dbReference type="Proteomes" id="UP000292052"/>
    </source>
</evidence>
<name>A0A482W0J7_ASBVE</name>
<dbReference type="SUPFAM" id="SSF54928">
    <property type="entry name" value="RNA-binding domain, RBD"/>
    <property type="match status" value="2"/>
</dbReference>
<dbReference type="PROSITE" id="PS50102">
    <property type="entry name" value="RRM"/>
    <property type="match status" value="2"/>
</dbReference>
<organism evidence="4 5">
    <name type="scientific">Asbolus verrucosus</name>
    <name type="common">Desert ironclad beetle</name>
    <dbReference type="NCBI Taxonomy" id="1661398"/>
    <lineage>
        <taxon>Eukaryota</taxon>
        <taxon>Metazoa</taxon>
        <taxon>Ecdysozoa</taxon>
        <taxon>Arthropoda</taxon>
        <taxon>Hexapoda</taxon>
        <taxon>Insecta</taxon>
        <taxon>Pterygota</taxon>
        <taxon>Neoptera</taxon>
        <taxon>Endopterygota</taxon>
        <taxon>Coleoptera</taxon>
        <taxon>Polyphaga</taxon>
        <taxon>Cucujiformia</taxon>
        <taxon>Tenebrionidae</taxon>
        <taxon>Pimeliinae</taxon>
        <taxon>Asbolus</taxon>
    </lineage>
</organism>
<dbReference type="InterPro" id="IPR035979">
    <property type="entry name" value="RBD_domain_sf"/>
</dbReference>
<feature type="domain" description="RRM" evidence="3">
    <location>
        <begin position="123"/>
        <end position="208"/>
    </location>
</feature>
<dbReference type="STRING" id="1661398.A0A482W0J7"/>
<keyword evidence="5" id="KW-1185">Reference proteome</keyword>
<dbReference type="OrthoDB" id="3800936at2759"/>
<dbReference type="InterPro" id="IPR000504">
    <property type="entry name" value="RRM_dom"/>
</dbReference>
<feature type="domain" description="RRM" evidence="3">
    <location>
        <begin position="39"/>
        <end position="121"/>
    </location>
</feature>
<accession>A0A482W0J7</accession>
<gene>
    <name evidence="4" type="ORF">BDFB_013864</name>
</gene>
<proteinExistence type="predicted"/>
<dbReference type="GO" id="GO:0003723">
    <property type="term" value="F:RNA binding"/>
    <property type="evidence" value="ECO:0007669"/>
    <property type="project" value="UniProtKB-UniRule"/>
</dbReference>
<reference evidence="4 5" key="1">
    <citation type="submission" date="2017-03" db="EMBL/GenBank/DDBJ databases">
        <title>Genome of the blue death feigning beetle - Asbolus verrucosus.</title>
        <authorList>
            <person name="Rider S.D."/>
        </authorList>
    </citation>
    <scope>NUCLEOTIDE SEQUENCE [LARGE SCALE GENOMIC DNA]</scope>
    <source>
        <strain evidence="4">Butters</strain>
        <tissue evidence="4">Head and leg muscle</tissue>
    </source>
</reference>
<dbReference type="Gene3D" id="3.30.70.330">
    <property type="match status" value="2"/>
</dbReference>
<dbReference type="AlphaFoldDB" id="A0A482W0J7"/>
<dbReference type="EMBL" id="QDEB01046191">
    <property type="protein sequence ID" value="RZC38137.1"/>
    <property type="molecule type" value="Genomic_DNA"/>
</dbReference>
<dbReference type="PANTHER" id="PTHR21245">
    <property type="entry name" value="HETEROGENEOUS NUCLEAR RIBONUCLEOPROTEIN"/>
    <property type="match status" value="1"/>
</dbReference>
<dbReference type="Proteomes" id="UP000292052">
    <property type="component" value="Unassembled WGS sequence"/>
</dbReference>
<comment type="caution">
    <text evidence="4">The sequence shown here is derived from an EMBL/GenBank/DDBJ whole genome shotgun (WGS) entry which is preliminary data.</text>
</comment>
<dbReference type="InterPro" id="IPR012677">
    <property type="entry name" value="Nucleotide-bd_a/b_plait_sf"/>
</dbReference>
<dbReference type="SMART" id="SM00360">
    <property type="entry name" value="RRM"/>
    <property type="match status" value="2"/>
</dbReference>
<evidence type="ECO:0000256" key="2">
    <source>
        <dbReference type="PROSITE-ProRule" id="PRU00176"/>
    </source>
</evidence>
<sequence length="225" mass="25782">MSGRKEIAVCKYPFIQSNGQRIYFPYMSDKNVAAPPRGSEVFVGNLPRDLFEDELVPLFSQVDLIYKLRLMMDFTESTRGFAFVQYHTIEAAYKAIERFNNYPIRKKSNGSVRITVQISLDNCKLFFGNIPKDKSSEAIEAQLRNIIGGITKVFVYADTKNPILNRGFAFVEFESHAMAAITRRKLLSGIFDLWGNENKRICVDWAEPEPIVNPAIMNRVKFLFS</sequence>
<dbReference type="Pfam" id="PF00076">
    <property type="entry name" value="RRM_1"/>
    <property type="match status" value="2"/>
</dbReference>
<evidence type="ECO:0000259" key="3">
    <source>
        <dbReference type="PROSITE" id="PS50102"/>
    </source>
</evidence>